<dbReference type="PANTHER" id="PTHR23196">
    <property type="entry name" value="PAX TRANSCRIPTION ACTIVATION DOMAIN INTERACTING PROTEIN"/>
    <property type="match status" value="1"/>
</dbReference>
<name>A0A6G1GQT7_9PEZI</name>
<dbReference type="SUPFAM" id="SSF52113">
    <property type="entry name" value="BRCT domain"/>
    <property type="match status" value="1"/>
</dbReference>
<feature type="compositionally biased region" description="Basic and acidic residues" evidence="4">
    <location>
        <begin position="333"/>
        <end position="342"/>
    </location>
</feature>
<dbReference type="CDD" id="cd18432">
    <property type="entry name" value="BRCT_PAXIP1_rpt6_like"/>
    <property type="match status" value="1"/>
</dbReference>
<reference evidence="6" key="1">
    <citation type="journal article" date="2020" name="Stud. Mycol.">
        <title>101 Dothideomycetes genomes: a test case for predicting lifestyles and emergence of pathogens.</title>
        <authorList>
            <person name="Haridas S."/>
            <person name="Albert R."/>
            <person name="Binder M."/>
            <person name="Bloem J."/>
            <person name="Labutti K."/>
            <person name="Salamov A."/>
            <person name="Andreopoulos B."/>
            <person name="Baker S."/>
            <person name="Barry K."/>
            <person name="Bills G."/>
            <person name="Bluhm B."/>
            <person name="Cannon C."/>
            <person name="Castanera R."/>
            <person name="Culley D."/>
            <person name="Daum C."/>
            <person name="Ezra D."/>
            <person name="Gonzalez J."/>
            <person name="Henrissat B."/>
            <person name="Kuo A."/>
            <person name="Liang C."/>
            <person name="Lipzen A."/>
            <person name="Lutzoni F."/>
            <person name="Magnuson J."/>
            <person name="Mondo S."/>
            <person name="Nolan M."/>
            <person name="Ohm R."/>
            <person name="Pangilinan J."/>
            <person name="Park H.-J."/>
            <person name="Ramirez L."/>
            <person name="Alfaro M."/>
            <person name="Sun H."/>
            <person name="Tritt A."/>
            <person name="Yoshinaga Y."/>
            <person name="Zwiers L.-H."/>
            <person name="Turgeon B."/>
            <person name="Goodwin S."/>
            <person name="Spatafora J."/>
            <person name="Crous P."/>
            <person name="Grigoriev I."/>
        </authorList>
    </citation>
    <scope>NUCLEOTIDE SEQUENCE</scope>
    <source>
        <strain evidence="6">CBS 113979</strain>
    </source>
</reference>
<dbReference type="OrthoDB" id="342264at2759"/>
<feature type="region of interest" description="Disordered" evidence="4">
    <location>
        <begin position="560"/>
        <end position="603"/>
    </location>
</feature>
<dbReference type="CDD" id="cd17744">
    <property type="entry name" value="BRCT_MDC1_rpt1"/>
    <property type="match status" value="1"/>
</dbReference>
<evidence type="ECO:0000256" key="2">
    <source>
        <dbReference type="ARBA" id="ARBA00022763"/>
    </source>
</evidence>
<dbReference type="GO" id="GO:0006974">
    <property type="term" value="P:DNA damage response"/>
    <property type="evidence" value="ECO:0007669"/>
    <property type="project" value="UniProtKB-KW"/>
</dbReference>
<sequence>MAPEDMVNLTQTTIMNFVLGRDARMVEVASSHCTPTSSAASERRHEPTSSAPRQTVFGGDGTVPRPLLTQQPAAEAAEEERGKEPSSEEHRGDGTASKTPLAQNLTVDAVALLTASPGAEAAGKDKEKKVETEYMSISEEGRGDVVTLKTPLADKSAVGAALLAHSLGVDAAEEETVSEHEKSGGIAPRSPLTQNHAAEAVGEGTETETESDSESEENLSMGTVPRNPLDQKLAAETVEEVVAHEEETETEFDERKSTLAQRPEIDDVEVDTAKSEFEEQGTNGATTRFFLLHSVEAEGANEETVNSEFDKSLAISTIQNTSLVQNLVVEAAGKEPQTETEKGPGNSTAPKSPLQPQSELESEENQCMQRRPTTTAKHLSSSLPMNVDIGEDKAAAAPSSYGHHIDNQLLEVMDRIHETTFEYPPPQAAPEADMVTSRRSSVEEEIPQRQSVRGASPKFAVGGVEVSDAGSSSGPDEIPSRPVNSGQTKRKIHRVPSSSSSSSEIAEESTREESPEVIIHSSSPSRKRAFLVDGELAEPQKRSKMDLDAVTQDSILSNVVVATGPPPSKKTSQKKGSGAKKAKIYSASNRMSRDSASGTLDDTAATDRIPWSSAPSGASQGLRGHHAVVFTGSEVPNSEATVRWLRENSVRILEKVSDDTVLCVGKGELKKTSKLLIAFALGCPIVRDEWATKSWRAKKLVDIKGFLPKSPKMEKEWGFKMSDTVGKGRQRLFKGKTVYMTPGLKRDYGGGYKDVVKIIQACGGSVISKAARNLVENDDTIVIGLEDGDRDAEALAEDGWTCYSKEILSLSIIRGELDLEDDEFVI</sequence>
<feature type="region of interest" description="Disordered" evidence="4">
    <location>
        <begin position="333"/>
        <end position="383"/>
    </location>
</feature>
<dbReference type="PROSITE" id="PS50172">
    <property type="entry name" value="BRCT"/>
    <property type="match status" value="1"/>
</dbReference>
<feature type="compositionally biased region" description="Polar residues" evidence="4">
    <location>
        <begin position="345"/>
        <end position="383"/>
    </location>
</feature>
<dbReference type="InterPro" id="IPR051579">
    <property type="entry name" value="DDR_Transcriptional_Reg"/>
</dbReference>
<feature type="compositionally biased region" description="Basic and acidic residues" evidence="4">
    <location>
        <begin position="79"/>
        <end position="93"/>
    </location>
</feature>
<dbReference type="PANTHER" id="PTHR23196:SF1">
    <property type="entry name" value="PAX-INTERACTING PROTEIN 1"/>
    <property type="match status" value="1"/>
</dbReference>
<dbReference type="InterPro" id="IPR036420">
    <property type="entry name" value="BRCT_dom_sf"/>
</dbReference>
<dbReference type="Proteomes" id="UP000800041">
    <property type="component" value="Unassembled WGS sequence"/>
</dbReference>
<evidence type="ECO:0000259" key="5">
    <source>
        <dbReference type="PROSITE" id="PS50172"/>
    </source>
</evidence>
<evidence type="ECO:0000313" key="7">
    <source>
        <dbReference type="Proteomes" id="UP000800041"/>
    </source>
</evidence>
<proteinExistence type="predicted"/>
<keyword evidence="7" id="KW-1185">Reference proteome</keyword>
<protein>
    <recommendedName>
        <fullName evidence="5">BRCT domain-containing protein</fullName>
    </recommendedName>
</protein>
<keyword evidence="3" id="KW-0539">Nucleus</keyword>
<gene>
    <name evidence="6" type="ORF">K402DRAFT_396882</name>
</gene>
<evidence type="ECO:0000313" key="6">
    <source>
        <dbReference type="EMBL" id="KAF1983174.1"/>
    </source>
</evidence>
<organism evidence="6 7">
    <name type="scientific">Aulographum hederae CBS 113979</name>
    <dbReference type="NCBI Taxonomy" id="1176131"/>
    <lineage>
        <taxon>Eukaryota</taxon>
        <taxon>Fungi</taxon>
        <taxon>Dikarya</taxon>
        <taxon>Ascomycota</taxon>
        <taxon>Pezizomycotina</taxon>
        <taxon>Dothideomycetes</taxon>
        <taxon>Pleosporomycetidae</taxon>
        <taxon>Aulographales</taxon>
        <taxon>Aulographaceae</taxon>
    </lineage>
</organism>
<evidence type="ECO:0000256" key="1">
    <source>
        <dbReference type="ARBA" id="ARBA00004123"/>
    </source>
</evidence>
<evidence type="ECO:0000256" key="3">
    <source>
        <dbReference type="ARBA" id="ARBA00023242"/>
    </source>
</evidence>
<dbReference type="Gene3D" id="3.40.50.10190">
    <property type="entry name" value="BRCT domain"/>
    <property type="match status" value="2"/>
</dbReference>
<feature type="domain" description="BRCT" evidence="5">
    <location>
        <begin position="625"/>
        <end position="708"/>
    </location>
</feature>
<accession>A0A6G1GQT7</accession>
<feature type="compositionally biased region" description="Polar residues" evidence="4">
    <location>
        <begin position="31"/>
        <end position="40"/>
    </location>
</feature>
<feature type="region of interest" description="Disordered" evidence="4">
    <location>
        <begin position="30"/>
        <end position="103"/>
    </location>
</feature>
<dbReference type="GO" id="GO:0005634">
    <property type="term" value="C:nucleus"/>
    <property type="evidence" value="ECO:0007669"/>
    <property type="project" value="UniProtKB-SubCell"/>
</dbReference>
<feature type="compositionally biased region" description="Acidic residues" evidence="4">
    <location>
        <begin position="205"/>
        <end position="217"/>
    </location>
</feature>
<dbReference type="InterPro" id="IPR001357">
    <property type="entry name" value="BRCT_dom"/>
</dbReference>
<dbReference type="EMBL" id="ML977177">
    <property type="protein sequence ID" value="KAF1983174.1"/>
    <property type="molecule type" value="Genomic_DNA"/>
</dbReference>
<comment type="subcellular location">
    <subcellularLocation>
        <location evidence="1">Nucleus</location>
    </subcellularLocation>
</comment>
<feature type="region of interest" description="Disordered" evidence="4">
    <location>
        <begin position="172"/>
        <end position="283"/>
    </location>
</feature>
<dbReference type="AlphaFoldDB" id="A0A6G1GQT7"/>
<dbReference type="SMART" id="SM00292">
    <property type="entry name" value="BRCT"/>
    <property type="match status" value="2"/>
</dbReference>
<keyword evidence="2" id="KW-0227">DNA damage</keyword>
<feature type="compositionally biased region" description="Basic residues" evidence="4">
    <location>
        <begin position="571"/>
        <end position="583"/>
    </location>
</feature>
<dbReference type="Pfam" id="PF16589">
    <property type="entry name" value="BRCT_2"/>
    <property type="match status" value="1"/>
</dbReference>
<evidence type="ECO:0000256" key="4">
    <source>
        <dbReference type="SAM" id="MobiDB-lite"/>
    </source>
</evidence>
<feature type="region of interest" description="Disordered" evidence="4">
    <location>
        <begin position="422"/>
        <end position="526"/>
    </location>
</feature>